<dbReference type="Pfam" id="PF08220">
    <property type="entry name" value="HTH_DeoR"/>
    <property type="match status" value="1"/>
</dbReference>
<dbReference type="InterPro" id="IPR036390">
    <property type="entry name" value="WH_DNA-bd_sf"/>
</dbReference>
<dbReference type="PROSITE" id="PS51000">
    <property type="entry name" value="HTH_DEOR_2"/>
    <property type="match status" value="1"/>
</dbReference>
<reference evidence="7" key="1">
    <citation type="submission" date="2020-10" db="EMBL/GenBank/DDBJ databases">
        <authorList>
            <person name="Gilroy R."/>
        </authorList>
    </citation>
    <scope>NUCLEOTIDE SEQUENCE</scope>
    <source>
        <strain evidence="7">ChiSjej4B22-8148</strain>
    </source>
</reference>
<dbReference type="Proteomes" id="UP000886757">
    <property type="component" value="Unassembled WGS sequence"/>
</dbReference>
<organism evidence="7 8">
    <name type="scientific">Candidatus Choladousia intestinavium</name>
    <dbReference type="NCBI Taxonomy" id="2840727"/>
    <lineage>
        <taxon>Bacteria</taxon>
        <taxon>Bacillati</taxon>
        <taxon>Bacillota</taxon>
        <taxon>Clostridia</taxon>
        <taxon>Lachnospirales</taxon>
        <taxon>Lachnospiraceae</taxon>
        <taxon>Lachnospiraceae incertae sedis</taxon>
        <taxon>Candidatus Choladousia</taxon>
    </lineage>
</organism>
<dbReference type="PANTHER" id="PTHR30363">
    <property type="entry name" value="HTH-TYPE TRANSCRIPTIONAL REGULATOR SRLR-RELATED"/>
    <property type="match status" value="1"/>
</dbReference>
<dbReference type="PANTHER" id="PTHR30363:SF4">
    <property type="entry name" value="GLYCEROL-3-PHOSPHATE REGULON REPRESSOR"/>
    <property type="match status" value="1"/>
</dbReference>
<keyword evidence="3" id="KW-0805">Transcription regulation</keyword>
<evidence type="ECO:0000313" key="8">
    <source>
        <dbReference type="Proteomes" id="UP000886757"/>
    </source>
</evidence>
<evidence type="ECO:0000256" key="3">
    <source>
        <dbReference type="ARBA" id="ARBA00023015"/>
    </source>
</evidence>
<dbReference type="Pfam" id="PF00455">
    <property type="entry name" value="DeoRC"/>
    <property type="match status" value="1"/>
</dbReference>
<dbReference type="Gene3D" id="3.40.50.1360">
    <property type="match status" value="1"/>
</dbReference>
<dbReference type="InterPro" id="IPR036388">
    <property type="entry name" value="WH-like_DNA-bd_sf"/>
</dbReference>
<evidence type="ECO:0000256" key="1">
    <source>
        <dbReference type="ARBA" id="ARBA00021390"/>
    </source>
</evidence>
<dbReference type="SMART" id="SM00420">
    <property type="entry name" value="HTH_DEOR"/>
    <property type="match status" value="1"/>
</dbReference>
<dbReference type="SUPFAM" id="SSF100950">
    <property type="entry name" value="NagB/RpiA/CoA transferase-like"/>
    <property type="match status" value="1"/>
</dbReference>
<sequence length="252" mass="27987">MEFVERRNAVKVSELSDLLQISEVTVRRDLDELHNEKKLVRTHGGAMALKHDRYNLPCVEQAVRQIEEKQKIARSAIQYISDNDVILMDDSSTVQELAKLVAGGRFENLTVVTISIPVVNILLTNKDIHVVIVGGDVDPGMNSVLGSMVHRMLSEMSADKCFLGINGVQEDGSLSTICYEQMMTKQMILGAARQRFILADHTKFGHSAFVKVEEASGGVDFLITDRRISGFDYTGLESSLNLVVAEDEEENC</sequence>
<comment type="caution">
    <text evidence="7">The sequence shown here is derived from an EMBL/GenBank/DDBJ whole genome shotgun (WGS) entry which is preliminary data.</text>
</comment>
<proteinExistence type="predicted"/>
<dbReference type="SUPFAM" id="SSF46785">
    <property type="entry name" value="Winged helix' DNA-binding domain"/>
    <property type="match status" value="1"/>
</dbReference>
<dbReference type="EMBL" id="DVGK01000081">
    <property type="protein sequence ID" value="HIR13694.1"/>
    <property type="molecule type" value="Genomic_DNA"/>
</dbReference>
<protein>
    <recommendedName>
        <fullName evidence="1">Lactose phosphotransferase system repressor</fullName>
    </recommendedName>
</protein>
<evidence type="ECO:0000256" key="5">
    <source>
        <dbReference type="ARBA" id="ARBA00024937"/>
    </source>
</evidence>
<name>A0A9D1D963_9FIRM</name>
<gene>
    <name evidence="7" type="ORF">IAB31_07210</name>
</gene>
<dbReference type="InterPro" id="IPR014036">
    <property type="entry name" value="DeoR-like_C"/>
</dbReference>
<keyword evidence="2" id="KW-0678">Repressor</keyword>
<evidence type="ECO:0000313" key="7">
    <source>
        <dbReference type="EMBL" id="HIR13694.1"/>
    </source>
</evidence>
<keyword evidence="4" id="KW-0804">Transcription</keyword>
<comment type="function">
    <text evidence="5">Repressor of the lactose catabolism operon. Galactose-6-phosphate is the inducer.</text>
</comment>
<reference evidence="7" key="2">
    <citation type="journal article" date="2021" name="PeerJ">
        <title>Extensive microbial diversity within the chicken gut microbiome revealed by metagenomics and culture.</title>
        <authorList>
            <person name="Gilroy R."/>
            <person name="Ravi A."/>
            <person name="Getino M."/>
            <person name="Pursley I."/>
            <person name="Horton D.L."/>
            <person name="Alikhan N.F."/>
            <person name="Baker D."/>
            <person name="Gharbi K."/>
            <person name="Hall N."/>
            <person name="Watson M."/>
            <person name="Adriaenssens E.M."/>
            <person name="Foster-Nyarko E."/>
            <person name="Jarju S."/>
            <person name="Secka A."/>
            <person name="Antonio M."/>
            <person name="Oren A."/>
            <person name="Chaudhuri R.R."/>
            <person name="La Ragione R."/>
            <person name="Hildebrand F."/>
            <person name="Pallen M.J."/>
        </authorList>
    </citation>
    <scope>NUCLEOTIDE SEQUENCE</scope>
    <source>
        <strain evidence="7">ChiSjej4B22-8148</strain>
    </source>
</reference>
<dbReference type="PRINTS" id="PR00037">
    <property type="entry name" value="HTHLACR"/>
</dbReference>
<dbReference type="Gene3D" id="1.10.10.10">
    <property type="entry name" value="Winged helix-like DNA-binding domain superfamily/Winged helix DNA-binding domain"/>
    <property type="match status" value="1"/>
</dbReference>
<dbReference type="AlphaFoldDB" id="A0A9D1D963"/>
<evidence type="ECO:0000256" key="4">
    <source>
        <dbReference type="ARBA" id="ARBA00023163"/>
    </source>
</evidence>
<dbReference type="InterPro" id="IPR001034">
    <property type="entry name" value="DeoR_HTH"/>
</dbReference>
<evidence type="ECO:0000259" key="6">
    <source>
        <dbReference type="PROSITE" id="PS51000"/>
    </source>
</evidence>
<accession>A0A9D1D963</accession>
<dbReference type="InterPro" id="IPR037171">
    <property type="entry name" value="NagB/RpiA_transferase-like"/>
</dbReference>
<feature type="domain" description="HTH deoR-type" evidence="6">
    <location>
        <begin position="1"/>
        <end position="48"/>
    </location>
</feature>
<evidence type="ECO:0000256" key="2">
    <source>
        <dbReference type="ARBA" id="ARBA00022491"/>
    </source>
</evidence>
<dbReference type="InterPro" id="IPR050313">
    <property type="entry name" value="Carb_Metab_HTH_regulators"/>
</dbReference>
<dbReference type="SMART" id="SM01134">
    <property type="entry name" value="DeoRC"/>
    <property type="match status" value="1"/>
</dbReference>
<dbReference type="GO" id="GO:0003700">
    <property type="term" value="F:DNA-binding transcription factor activity"/>
    <property type="evidence" value="ECO:0007669"/>
    <property type="project" value="InterPro"/>
</dbReference>